<accession>A0AA88EKZ6</accession>
<organism evidence="1 2">
    <name type="scientific">Ficus carica</name>
    <name type="common">Common fig</name>
    <dbReference type="NCBI Taxonomy" id="3494"/>
    <lineage>
        <taxon>Eukaryota</taxon>
        <taxon>Viridiplantae</taxon>
        <taxon>Streptophyta</taxon>
        <taxon>Embryophyta</taxon>
        <taxon>Tracheophyta</taxon>
        <taxon>Spermatophyta</taxon>
        <taxon>Magnoliopsida</taxon>
        <taxon>eudicotyledons</taxon>
        <taxon>Gunneridae</taxon>
        <taxon>Pentapetalae</taxon>
        <taxon>rosids</taxon>
        <taxon>fabids</taxon>
        <taxon>Rosales</taxon>
        <taxon>Moraceae</taxon>
        <taxon>Ficeae</taxon>
        <taxon>Ficus</taxon>
    </lineage>
</organism>
<gene>
    <name evidence="1" type="ORF">TIFTF001_053026</name>
</gene>
<protein>
    <submittedName>
        <fullName evidence="1">Uncharacterized protein</fullName>
    </submittedName>
</protein>
<comment type="caution">
    <text evidence="1">The sequence shown here is derived from an EMBL/GenBank/DDBJ whole genome shotgun (WGS) entry which is preliminary data.</text>
</comment>
<evidence type="ECO:0000313" key="2">
    <source>
        <dbReference type="Proteomes" id="UP001187192"/>
    </source>
</evidence>
<dbReference type="Proteomes" id="UP001187192">
    <property type="component" value="Unassembled WGS sequence"/>
</dbReference>
<evidence type="ECO:0000313" key="1">
    <source>
        <dbReference type="EMBL" id="GMN73411.1"/>
    </source>
</evidence>
<keyword evidence="2" id="KW-1185">Reference proteome</keyword>
<dbReference type="EMBL" id="BTGU01011936">
    <property type="protein sequence ID" value="GMN73411.1"/>
    <property type="molecule type" value="Genomic_DNA"/>
</dbReference>
<dbReference type="AlphaFoldDB" id="A0AA88EKZ6"/>
<sequence length="58" mass="6512">MYHRVSGQGLGFEFQDDDQDRVLSFGMRIGVESRVSGRCRDQVSRIGDGGMVTFRGRS</sequence>
<proteinExistence type="predicted"/>
<name>A0AA88EKZ6_FICCA</name>
<reference evidence="1" key="1">
    <citation type="submission" date="2023-07" db="EMBL/GenBank/DDBJ databases">
        <title>draft genome sequence of fig (Ficus carica).</title>
        <authorList>
            <person name="Takahashi T."/>
            <person name="Nishimura K."/>
        </authorList>
    </citation>
    <scope>NUCLEOTIDE SEQUENCE</scope>
</reference>